<protein>
    <recommendedName>
        <fullName evidence="4">Fimbrial assembly family protein</fullName>
    </recommendedName>
</protein>
<feature type="transmembrane region" description="Helical" evidence="1">
    <location>
        <begin position="48"/>
        <end position="69"/>
    </location>
</feature>
<dbReference type="PANTHER" id="PTHR40278">
    <property type="entry name" value="DNA UTILIZATION PROTEIN HOFN"/>
    <property type="match status" value="1"/>
</dbReference>
<gene>
    <name evidence="2" type="ORF">CLIT_23c00890</name>
</gene>
<dbReference type="InterPro" id="IPR007813">
    <property type="entry name" value="PilN"/>
</dbReference>
<reference evidence="2 3" key="1">
    <citation type="submission" date="2014-03" db="EMBL/GenBank/DDBJ databases">
        <title>Genome sequence of Clostridium litorale W6, DSM 5388.</title>
        <authorList>
            <person name="Poehlein A."/>
            <person name="Jagirdar A."/>
            <person name="Khonsari B."/>
            <person name="Chibani C.M."/>
            <person name="Gutierrez Gutierrez D.A."/>
            <person name="Davydova E."/>
            <person name="Alghaithi H.S."/>
            <person name="Nair K.P."/>
            <person name="Dhamotharan K."/>
            <person name="Chandran L."/>
            <person name="G W."/>
            <person name="Daniel R."/>
        </authorList>
    </citation>
    <scope>NUCLEOTIDE SEQUENCE [LARGE SCALE GENOMIC DNA]</scope>
    <source>
        <strain evidence="2 3">W6</strain>
    </source>
</reference>
<keyword evidence="3" id="KW-1185">Reference proteome</keyword>
<sequence length="208" mass="23659">MLKLSKFSIKGKLNLNKNENSEIEKLKRKNINLLPAEYIKSQNRKRNVALSITASIVLVGFLAGAYVWIDKEIENTILENEKLSKNISELEEIKSQQDFLENIDEKIYEKKLVLEFIEKSNISATAFFKILEKNLPKDIGFIDITGDENEDVVINGSAQSEVSVAELLYNLKSEKMFKEVFVSNISTQSEEGSSGYTFSITCKFGREK</sequence>
<comment type="caution">
    <text evidence="2">The sequence shown here is derived from an EMBL/GenBank/DDBJ whole genome shotgun (WGS) entry which is preliminary data.</text>
</comment>
<organism evidence="2 3">
    <name type="scientific">Peptoclostridium litorale DSM 5388</name>
    <dbReference type="NCBI Taxonomy" id="1121324"/>
    <lineage>
        <taxon>Bacteria</taxon>
        <taxon>Bacillati</taxon>
        <taxon>Bacillota</taxon>
        <taxon>Clostridia</taxon>
        <taxon>Peptostreptococcales</taxon>
        <taxon>Peptoclostridiaceae</taxon>
        <taxon>Peptoclostridium</taxon>
    </lineage>
</organism>
<evidence type="ECO:0008006" key="4">
    <source>
        <dbReference type="Google" id="ProtNLM"/>
    </source>
</evidence>
<keyword evidence="1" id="KW-0812">Transmembrane</keyword>
<dbReference type="STRING" id="1121324.CLIT_23c00890"/>
<evidence type="ECO:0000256" key="1">
    <source>
        <dbReference type="SAM" id="Phobius"/>
    </source>
</evidence>
<proteinExistence type="predicted"/>
<dbReference type="AlphaFoldDB" id="A0A069RHS0"/>
<keyword evidence="1" id="KW-1133">Transmembrane helix</keyword>
<dbReference type="EMBL" id="JJMM01000026">
    <property type="protein sequence ID" value="KDR93817.1"/>
    <property type="molecule type" value="Genomic_DNA"/>
</dbReference>
<keyword evidence="1" id="KW-0472">Membrane</keyword>
<evidence type="ECO:0000313" key="3">
    <source>
        <dbReference type="Proteomes" id="UP000027946"/>
    </source>
</evidence>
<dbReference type="Proteomes" id="UP000027946">
    <property type="component" value="Unassembled WGS sequence"/>
</dbReference>
<name>A0A069RHS0_PEPLI</name>
<accession>A0A069RHS0</accession>
<dbReference type="InterPro" id="IPR052534">
    <property type="entry name" value="Extracell_DNA_Util/SecSys_Comp"/>
</dbReference>
<dbReference type="PANTHER" id="PTHR40278:SF1">
    <property type="entry name" value="DNA UTILIZATION PROTEIN HOFN"/>
    <property type="match status" value="1"/>
</dbReference>
<dbReference type="Pfam" id="PF05137">
    <property type="entry name" value="PilN"/>
    <property type="match status" value="1"/>
</dbReference>
<dbReference type="RefSeq" id="WP_038267646.1">
    <property type="nucleotide sequence ID" value="NZ_FSRH01000004.1"/>
</dbReference>
<evidence type="ECO:0000313" key="2">
    <source>
        <dbReference type="EMBL" id="KDR93817.1"/>
    </source>
</evidence>